<dbReference type="AlphaFoldDB" id="A0A691NIH8"/>
<proteinExistence type="predicted"/>
<evidence type="ECO:0000313" key="1">
    <source>
        <dbReference type="EMBL" id="EAJ9198214.1"/>
    </source>
</evidence>
<organism evidence="1 2">
    <name type="scientific">Campylobacter coli</name>
    <dbReference type="NCBI Taxonomy" id="195"/>
    <lineage>
        <taxon>Bacteria</taxon>
        <taxon>Pseudomonadati</taxon>
        <taxon>Campylobacterota</taxon>
        <taxon>Epsilonproteobacteria</taxon>
        <taxon>Campylobacterales</taxon>
        <taxon>Campylobacteraceae</taxon>
        <taxon>Campylobacter</taxon>
    </lineage>
</organism>
<dbReference type="EMBL" id="AACBVJ010000023">
    <property type="protein sequence ID" value="EAJ9198214.1"/>
    <property type="molecule type" value="Genomic_DNA"/>
</dbReference>
<evidence type="ECO:0000313" key="2">
    <source>
        <dbReference type="Proteomes" id="UP000382436"/>
    </source>
</evidence>
<accession>A0A691NIH8</accession>
<sequence length="194" mass="22532">MNLQGKIKTIEKEKTKLLKSHKSLLEASNEIDLYNLVIEKEFSKFYKAVNSKYPCRSREWDERMDFAQDYSDILKKITNVEKLQSLINKKSKENEDGYKVGDFLYSIWGYEQTNIDFYQVIATTEKTIFLAEVKADVKVTGWERGLKSPCKNALKLDKAAFKTLSNFPKDSRGGGYAKSLYKYKGKALEFTSYY</sequence>
<gene>
    <name evidence="1" type="ORF">BZ274_08615</name>
</gene>
<reference evidence="1 2" key="1">
    <citation type="submission" date="2018-05" db="EMBL/GenBank/DDBJ databases">
        <authorList>
            <consortium name="PulseNet: The National Subtyping Network for Foodborne Disease Surveillance"/>
            <person name="Tarr C.L."/>
            <person name="Trees E."/>
            <person name="Katz L.S."/>
            <person name="Carleton-Romer H.A."/>
            <person name="Stroika S."/>
            <person name="Kucerova Z."/>
            <person name="Roache K.F."/>
            <person name="Sabol A.L."/>
            <person name="Besser J."/>
            <person name="Gerner-Smidt P."/>
        </authorList>
    </citation>
    <scope>NUCLEOTIDE SEQUENCE [LARGE SCALE GENOMIC DNA]</scope>
    <source>
        <strain evidence="1 2">PNUSAC001435</strain>
    </source>
</reference>
<name>A0A691NIH8_CAMCO</name>
<comment type="caution">
    <text evidence="1">The sequence shown here is derived from an EMBL/GenBank/DDBJ whole genome shotgun (WGS) entry which is preliminary data.</text>
</comment>
<dbReference type="Proteomes" id="UP000382436">
    <property type="component" value="Unassembled WGS sequence"/>
</dbReference>
<protein>
    <submittedName>
        <fullName evidence="1">Uncharacterized protein</fullName>
    </submittedName>
</protein>